<evidence type="ECO:0000256" key="2">
    <source>
        <dbReference type="ARBA" id="ARBA00022801"/>
    </source>
</evidence>
<name>A0A4Q7U448_9MICO</name>
<dbReference type="Proteomes" id="UP000291832">
    <property type="component" value="Unassembled WGS sequence"/>
</dbReference>
<keyword evidence="2" id="KW-0378">Hydrolase</keyword>
<evidence type="ECO:0000256" key="1">
    <source>
        <dbReference type="ARBA" id="ARBA00008324"/>
    </source>
</evidence>
<dbReference type="PANTHER" id="PTHR43240:SF5">
    <property type="entry name" value="1,4-DIHYDROXY-2-NAPHTHOYL-COA THIOESTERASE 1"/>
    <property type="match status" value="1"/>
</dbReference>
<keyword evidence="5" id="KW-1185">Reference proteome</keyword>
<dbReference type="GO" id="GO:0061522">
    <property type="term" value="F:1,4-dihydroxy-2-naphthoyl-CoA thioesterase activity"/>
    <property type="evidence" value="ECO:0007669"/>
    <property type="project" value="TreeGrafter"/>
</dbReference>
<dbReference type="Pfam" id="PF03061">
    <property type="entry name" value="4HBT"/>
    <property type="match status" value="1"/>
</dbReference>
<dbReference type="InterPro" id="IPR029069">
    <property type="entry name" value="HotDog_dom_sf"/>
</dbReference>
<dbReference type="PANTHER" id="PTHR43240">
    <property type="entry name" value="1,4-DIHYDROXY-2-NAPHTHOYL-COA THIOESTERASE 1"/>
    <property type="match status" value="1"/>
</dbReference>
<reference evidence="4 5" key="1">
    <citation type="journal article" date="2015" name="Stand. Genomic Sci.">
        <title>Genomic Encyclopedia of Bacterial and Archaeal Type Strains, Phase III: the genomes of soil and plant-associated and newly described type strains.</title>
        <authorList>
            <person name="Whitman W.B."/>
            <person name="Woyke T."/>
            <person name="Klenk H.P."/>
            <person name="Zhou Y."/>
            <person name="Lilburn T.G."/>
            <person name="Beck B.J."/>
            <person name="De Vos P."/>
            <person name="Vandamme P."/>
            <person name="Eisen J.A."/>
            <person name="Garrity G."/>
            <person name="Hugenholtz P."/>
            <person name="Kyrpides N.C."/>
        </authorList>
    </citation>
    <scope>NUCLEOTIDE SEQUENCE [LARGE SCALE GENOMIC DNA]</scope>
    <source>
        <strain evidence="4 5">RF6</strain>
    </source>
</reference>
<proteinExistence type="inferred from homology"/>
<dbReference type="SUPFAM" id="SSF54637">
    <property type="entry name" value="Thioesterase/thiol ester dehydrase-isomerase"/>
    <property type="match status" value="1"/>
</dbReference>
<evidence type="ECO:0000259" key="3">
    <source>
        <dbReference type="Pfam" id="PF03061"/>
    </source>
</evidence>
<accession>A0A4Q7U448</accession>
<dbReference type="InterPro" id="IPR006683">
    <property type="entry name" value="Thioestr_dom"/>
</dbReference>
<gene>
    <name evidence="4" type="ORF">EV139_0180</name>
</gene>
<dbReference type="EMBL" id="SHKI01000002">
    <property type="protein sequence ID" value="RZT68455.1"/>
    <property type="molecule type" value="Genomic_DNA"/>
</dbReference>
<comment type="caution">
    <text evidence="4">The sequence shown here is derived from an EMBL/GenBank/DDBJ whole genome shotgun (WGS) entry which is preliminary data.</text>
</comment>
<dbReference type="CDD" id="cd03443">
    <property type="entry name" value="PaaI_thioesterase"/>
    <property type="match status" value="1"/>
</dbReference>
<dbReference type="Gene3D" id="3.10.129.10">
    <property type="entry name" value="Hotdog Thioesterase"/>
    <property type="match status" value="1"/>
</dbReference>
<evidence type="ECO:0000313" key="5">
    <source>
        <dbReference type="Proteomes" id="UP000291832"/>
    </source>
</evidence>
<protein>
    <submittedName>
        <fullName evidence="4">Uncharacterized protein (TIGR00369 family)</fullName>
    </submittedName>
</protein>
<organism evidence="4 5">
    <name type="scientific">Leucobacter luti</name>
    <dbReference type="NCBI Taxonomy" id="340320"/>
    <lineage>
        <taxon>Bacteria</taxon>
        <taxon>Bacillati</taxon>
        <taxon>Actinomycetota</taxon>
        <taxon>Actinomycetes</taxon>
        <taxon>Micrococcales</taxon>
        <taxon>Microbacteriaceae</taxon>
        <taxon>Leucobacter</taxon>
    </lineage>
</organism>
<dbReference type="NCBIfam" id="TIGR00369">
    <property type="entry name" value="unchar_dom_1"/>
    <property type="match status" value="1"/>
</dbReference>
<dbReference type="InterPro" id="IPR003736">
    <property type="entry name" value="PAAI_dom"/>
</dbReference>
<comment type="similarity">
    <text evidence="1">Belongs to the thioesterase PaaI family.</text>
</comment>
<dbReference type="AlphaFoldDB" id="A0A4Q7U448"/>
<sequence>MSGAPLTADAAATVPGAVAADTATAAAPSATAAPDAHNWVAANGAGELAEAMGIEFTEYTAERTVGRMPVAGNRQTVGFMHGGAYVVLGESLGSMAANLHAGPGRLAVGVDINATHTGSATAGYVTGVCTPVHLGRTITVHEIVVTDEGGRRCCTMRITNLIKDMPGPS</sequence>
<feature type="domain" description="Thioesterase" evidence="3">
    <location>
        <begin position="78"/>
        <end position="154"/>
    </location>
</feature>
<dbReference type="GO" id="GO:0005829">
    <property type="term" value="C:cytosol"/>
    <property type="evidence" value="ECO:0007669"/>
    <property type="project" value="TreeGrafter"/>
</dbReference>
<evidence type="ECO:0000313" key="4">
    <source>
        <dbReference type="EMBL" id="RZT68455.1"/>
    </source>
</evidence>